<comment type="similarity">
    <text evidence="1">Belongs to the PP2C family.</text>
</comment>
<comment type="catalytic activity">
    <reaction evidence="1">
        <text>O-phospho-L-threonyl-[protein] + H2O = L-threonyl-[protein] + phosphate</text>
        <dbReference type="Rhea" id="RHEA:47004"/>
        <dbReference type="Rhea" id="RHEA-COMP:11060"/>
        <dbReference type="Rhea" id="RHEA-COMP:11605"/>
        <dbReference type="ChEBI" id="CHEBI:15377"/>
        <dbReference type="ChEBI" id="CHEBI:30013"/>
        <dbReference type="ChEBI" id="CHEBI:43474"/>
        <dbReference type="ChEBI" id="CHEBI:61977"/>
        <dbReference type="EC" id="3.1.3.16"/>
    </reaction>
</comment>
<proteinExistence type="inferred from homology"/>
<keyword evidence="1" id="KW-0464">Manganese</keyword>
<keyword evidence="1" id="KW-0904">Protein phosphatase</keyword>
<comment type="cofactor">
    <cofactor evidence="1">
        <name>Mg(2+)</name>
        <dbReference type="ChEBI" id="CHEBI:18420"/>
    </cofactor>
</comment>
<accession>A0ABM4WMD9</accession>
<reference evidence="3" key="1">
    <citation type="submission" date="2025-08" db="UniProtKB">
        <authorList>
            <consortium name="RefSeq"/>
        </authorList>
    </citation>
    <scope>IDENTIFICATION</scope>
    <source>
        <tissue evidence="3">Leaves</tissue>
    </source>
</reference>
<dbReference type="RefSeq" id="XP_071932936.1">
    <property type="nucleotide sequence ID" value="XM_072076835.1"/>
</dbReference>
<dbReference type="GeneID" id="140035563"/>
<name>A0ABM4WMD9_COFAR</name>
<dbReference type="Proteomes" id="UP001652660">
    <property type="component" value="Chromosome 2c"/>
</dbReference>
<gene>
    <name evidence="3" type="primary">LOC140035563</name>
</gene>
<comment type="cofactor">
    <cofactor evidence="1">
        <name>Mn(2+)</name>
        <dbReference type="ChEBI" id="CHEBI:29035"/>
    </cofactor>
</comment>
<organism evidence="2 3">
    <name type="scientific">Coffea arabica</name>
    <name type="common">Arabian coffee</name>
    <dbReference type="NCBI Taxonomy" id="13443"/>
    <lineage>
        <taxon>Eukaryota</taxon>
        <taxon>Viridiplantae</taxon>
        <taxon>Streptophyta</taxon>
        <taxon>Embryophyta</taxon>
        <taxon>Tracheophyta</taxon>
        <taxon>Spermatophyta</taxon>
        <taxon>Magnoliopsida</taxon>
        <taxon>eudicotyledons</taxon>
        <taxon>Gunneridae</taxon>
        <taxon>Pentapetalae</taxon>
        <taxon>asterids</taxon>
        <taxon>lamiids</taxon>
        <taxon>Gentianales</taxon>
        <taxon>Rubiaceae</taxon>
        <taxon>Ixoroideae</taxon>
        <taxon>Gardenieae complex</taxon>
        <taxon>Bertiereae - Coffeeae clade</taxon>
        <taxon>Coffeeae</taxon>
        <taxon>Coffea</taxon>
    </lineage>
</organism>
<evidence type="ECO:0000313" key="2">
    <source>
        <dbReference type="Proteomes" id="UP001652660"/>
    </source>
</evidence>
<comment type="catalytic activity">
    <reaction evidence="1">
        <text>O-phospho-L-seryl-[protein] + H2O = L-seryl-[protein] + phosphate</text>
        <dbReference type="Rhea" id="RHEA:20629"/>
        <dbReference type="Rhea" id="RHEA-COMP:9863"/>
        <dbReference type="Rhea" id="RHEA-COMP:11604"/>
        <dbReference type="ChEBI" id="CHEBI:15377"/>
        <dbReference type="ChEBI" id="CHEBI:29999"/>
        <dbReference type="ChEBI" id="CHEBI:43474"/>
        <dbReference type="ChEBI" id="CHEBI:83421"/>
        <dbReference type="EC" id="3.1.3.16"/>
    </reaction>
</comment>
<dbReference type="InterPro" id="IPR036457">
    <property type="entry name" value="PPM-type-like_dom_sf"/>
</dbReference>
<sequence length="176" mass="19845">MFINNPKPLEGLPREERFLVVLEEVLLPRDKNSLRAEGEDADFVLPRRQTFGVADGVWSWAGKGIDSGEEYSRKLVPNTIFTIMNQKHPINPRKALNEAFYKTNAKGSGLYDVRLAEEIKMDVEPEDVIVAGTDGLFDNVHDGELEELVRKGKQDHDFPSLLAMKIAEFALGKSFK</sequence>
<dbReference type="EC" id="3.1.3.16" evidence="1"/>
<keyword evidence="1" id="KW-0378">Hydrolase</keyword>
<dbReference type="PANTHER" id="PTHR12320">
    <property type="entry name" value="PROTEIN PHOSPHATASE 2C"/>
    <property type="match status" value="1"/>
</dbReference>
<dbReference type="PANTHER" id="PTHR12320:SF81">
    <property type="entry name" value="PROTEIN PHOSPHATASE 2C 23-RELATED"/>
    <property type="match status" value="1"/>
</dbReference>
<evidence type="ECO:0000313" key="3">
    <source>
        <dbReference type="RefSeq" id="XP_071932936.1"/>
    </source>
</evidence>
<keyword evidence="1" id="KW-0479">Metal-binding</keyword>
<keyword evidence="1" id="KW-0460">Magnesium</keyword>
<dbReference type="SUPFAM" id="SSF81606">
    <property type="entry name" value="PP2C-like"/>
    <property type="match status" value="1"/>
</dbReference>
<evidence type="ECO:0000256" key="1">
    <source>
        <dbReference type="RuleBase" id="RU366020"/>
    </source>
</evidence>
<protein>
    <recommendedName>
        <fullName evidence="1">Protein phosphatase</fullName>
        <ecNumber evidence="1">3.1.3.16</ecNumber>
    </recommendedName>
</protein>
<keyword evidence="2" id="KW-1185">Reference proteome</keyword>
<dbReference type="InterPro" id="IPR039123">
    <property type="entry name" value="PPTC7"/>
</dbReference>